<evidence type="ECO:0000313" key="3">
    <source>
        <dbReference type="Proteomes" id="UP001442841"/>
    </source>
</evidence>
<feature type="transmembrane region" description="Helical" evidence="1">
    <location>
        <begin position="99"/>
        <end position="122"/>
    </location>
</feature>
<dbReference type="Proteomes" id="UP001442841">
    <property type="component" value="Chromosome"/>
</dbReference>
<dbReference type="EMBL" id="CP154795">
    <property type="protein sequence ID" value="XAN06360.1"/>
    <property type="molecule type" value="Genomic_DNA"/>
</dbReference>
<keyword evidence="1" id="KW-1133">Transmembrane helix</keyword>
<keyword evidence="1" id="KW-0812">Transmembrane</keyword>
<feature type="transmembrane region" description="Helical" evidence="1">
    <location>
        <begin position="20"/>
        <end position="42"/>
    </location>
</feature>
<feature type="transmembrane region" description="Helical" evidence="1">
    <location>
        <begin position="134"/>
        <end position="156"/>
    </location>
</feature>
<accession>A0ABZ3FL30</accession>
<keyword evidence="3" id="KW-1185">Reference proteome</keyword>
<protein>
    <submittedName>
        <fullName evidence="2">Uncharacterized protein</fullName>
    </submittedName>
</protein>
<gene>
    <name evidence="2" type="ORF">AADG42_03240</name>
</gene>
<reference evidence="2 3" key="1">
    <citation type="submission" date="2024-04" db="EMBL/GenBank/DDBJ databases">
        <title>Isolation of an actinomycete strain from pig manure.</title>
        <authorList>
            <person name="Gong T."/>
            <person name="Yu Z."/>
            <person name="An M."/>
            <person name="Wei C."/>
            <person name="Yang W."/>
            <person name="Liu L."/>
        </authorList>
    </citation>
    <scope>NUCLEOTIDE SEQUENCE [LARGE SCALE GENOMIC DNA]</scope>
    <source>
        <strain evidence="2 3">ZF39</strain>
    </source>
</reference>
<proteinExistence type="predicted"/>
<dbReference type="RefSeq" id="WP_425307790.1">
    <property type="nucleotide sequence ID" value="NZ_CP154795.1"/>
</dbReference>
<sequence>MLLRLLVPLAGPGGPLRARVARVVLLLDAVFMLVYSALALVFKWSPIGIVIGMVIILVAAVSHRWLLRSDASHDCPALPDQQTAEEAAEAGRLPGRSGLIVGIGLSLAGFVASAVLFVLHLIRHDLQRPERQIFAGSAFLIGLGCLIALIASAGYARTAPAASNELRRVG</sequence>
<feature type="transmembrane region" description="Helical" evidence="1">
    <location>
        <begin position="49"/>
        <end position="67"/>
    </location>
</feature>
<name>A0ABZ3FL30_9ACTN</name>
<keyword evidence="1" id="KW-0472">Membrane</keyword>
<organism evidence="2 3">
    <name type="scientific">Ammonicoccus fulvus</name>
    <dbReference type="NCBI Taxonomy" id="3138240"/>
    <lineage>
        <taxon>Bacteria</taxon>
        <taxon>Bacillati</taxon>
        <taxon>Actinomycetota</taxon>
        <taxon>Actinomycetes</taxon>
        <taxon>Propionibacteriales</taxon>
        <taxon>Propionibacteriaceae</taxon>
        <taxon>Ammonicoccus</taxon>
    </lineage>
</organism>
<evidence type="ECO:0000256" key="1">
    <source>
        <dbReference type="SAM" id="Phobius"/>
    </source>
</evidence>
<evidence type="ECO:0000313" key="2">
    <source>
        <dbReference type="EMBL" id="XAN06360.1"/>
    </source>
</evidence>